<reference evidence="1" key="1">
    <citation type="submission" date="2020-10" db="EMBL/GenBank/DDBJ databases">
        <title>Taxonomic study of unclassified bacteria belonging to the class Ktedonobacteria.</title>
        <authorList>
            <person name="Yabe S."/>
            <person name="Wang C.M."/>
            <person name="Zheng Y."/>
            <person name="Sakai Y."/>
            <person name="Cavaletti L."/>
            <person name="Monciardini P."/>
            <person name="Donadio S."/>
        </authorList>
    </citation>
    <scope>NUCLEOTIDE SEQUENCE</scope>
    <source>
        <strain evidence="1">ID150040</strain>
    </source>
</reference>
<accession>A0A8J3IKT9</accession>
<dbReference type="EMBL" id="BNJK01000001">
    <property type="protein sequence ID" value="GHO96341.1"/>
    <property type="molecule type" value="Genomic_DNA"/>
</dbReference>
<comment type="caution">
    <text evidence="1">The sequence shown here is derived from an EMBL/GenBank/DDBJ whole genome shotgun (WGS) entry which is preliminary data.</text>
</comment>
<dbReference type="Proteomes" id="UP000597444">
    <property type="component" value="Unassembled WGS sequence"/>
</dbReference>
<evidence type="ECO:0000313" key="1">
    <source>
        <dbReference type="EMBL" id="GHO96341.1"/>
    </source>
</evidence>
<keyword evidence="2" id="KW-1185">Reference proteome</keyword>
<gene>
    <name evidence="1" type="ORF">KSF_063890</name>
</gene>
<proteinExistence type="predicted"/>
<dbReference type="AlphaFoldDB" id="A0A8J3IKT9"/>
<sequence length="46" mass="4401">MVVVLGVGIGVAVAPAGVVPVGWGAKDQSVVGELTGVVDFVAGNPL</sequence>
<organism evidence="1 2">
    <name type="scientific">Reticulibacter mediterranei</name>
    <dbReference type="NCBI Taxonomy" id="2778369"/>
    <lineage>
        <taxon>Bacteria</taxon>
        <taxon>Bacillati</taxon>
        <taxon>Chloroflexota</taxon>
        <taxon>Ktedonobacteria</taxon>
        <taxon>Ktedonobacterales</taxon>
        <taxon>Reticulibacteraceae</taxon>
        <taxon>Reticulibacter</taxon>
    </lineage>
</organism>
<name>A0A8J3IKT9_9CHLR</name>
<protein>
    <submittedName>
        <fullName evidence="1">Uncharacterized protein</fullName>
    </submittedName>
</protein>
<evidence type="ECO:0000313" key="2">
    <source>
        <dbReference type="Proteomes" id="UP000597444"/>
    </source>
</evidence>